<dbReference type="KEGG" id="aau:AAur_0914"/>
<keyword evidence="5" id="KW-1185">Reference proteome</keyword>
<comment type="similarity">
    <text evidence="1">Belongs to the AHA1 family.</text>
</comment>
<dbReference type="Proteomes" id="UP000000637">
    <property type="component" value="Chromosome"/>
</dbReference>
<dbReference type="SUPFAM" id="SSF55961">
    <property type="entry name" value="Bet v1-like"/>
    <property type="match status" value="1"/>
</dbReference>
<reference evidence="4 5" key="1">
    <citation type="journal article" date="2006" name="PLoS Genet.">
        <title>Secrets of soil survival revealed by the genome sequence of Arthrobacter aurescens TC1.</title>
        <authorList>
            <person name="Mongodin E.F."/>
            <person name="Shapir N."/>
            <person name="Daugherty S.C."/>
            <person name="DeBoy R.T."/>
            <person name="Emerson J.B."/>
            <person name="Shvartzbeyn A."/>
            <person name="Radune D."/>
            <person name="Vamathevan J."/>
            <person name="Riggs F."/>
            <person name="Grinberg V."/>
            <person name="Khouri H."/>
            <person name="Wackett L.P."/>
            <person name="Nelson K.E."/>
            <person name="Sadowsky M.J."/>
        </authorList>
    </citation>
    <scope>NUCLEOTIDE SEQUENCE [LARGE SCALE GENOMIC DNA]</scope>
    <source>
        <strain evidence="4 5">TC1</strain>
    </source>
</reference>
<evidence type="ECO:0000256" key="2">
    <source>
        <dbReference type="SAM" id="MobiDB-lite"/>
    </source>
</evidence>
<proteinExistence type="inferred from homology"/>
<dbReference type="EMBL" id="CP000474">
    <property type="protein sequence ID" value="ABM08168.1"/>
    <property type="molecule type" value="Genomic_DNA"/>
</dbReference>
<dbReference type="STRING" id="290340.AAur_0914"/>
<feature type="domain" description="Activator of Hsp90 ATPase homologue 1/2-like C-terminal" evidence="3">
    <location>
        <begin position="84"/>
        <end position="203"/>
    </location>
</feature>
<name>A1R393_PAEAT</name>
<dbReference type="Pfam" id="PF08327">
    <property type="entry name" value="AHSA1"/>
    <property type="match status" value="1"/>
</dbReference>
<sequence length="213" mass="23754">MVLHPGGCGRVGHRRTQIQRSPDHHGRGSSLLTLINPRVRLLPPVELVVMENLFSHPESEPEPSQQDGDGLDPLIITVVVPTNVSHAFQGFTDHPHLWWPLEQESVFGAGSHVEFEENLILETAEDGRTSVWGTIDDWQPPLSFHASWYPASTPLWSTEIRVAFRAVEEGTEVRLVHDGWEGAEDPAASRASYAEGWPRVLERYVRFMGGAVA</sequence>
<dbReference type="InterPro" id="IPR023393">
    <property type="entry name" value="START-like_dom_sf"/>
</dbReference>
<dbReference type="InterPro" id="IPR013538">
    <property type="entry name" value="ASHA1/2-like_C"/>
</dbReference>
<feature type="region of interest" description="Disordered" evidence="2">
    <location>
        <begin position="1"/>
        <end position="29"/>
    </location>
</feature>
<feature type="compositionally biased region" description="Gly residues" evidence="2">
    <location>
        <begin position="1"/>
        <end position="10"/>
    </location>
</feature>
<dbReference type="AlphaFoldDB" id="A1R393"/>
<gene>
    <name evidence="4" type="ordered locus">AAur_0914</name>
</gene>
<protein>
    <submittedName>
        <fullName evidence="4">Conserved domain protein</fullName>
    </submittedName>
</protein>
<evidence type="ECO:0000313" key="5">
    <source>
        <dbReference type="Proteomes" id="UP000000637"/>
    </source>
</evidence>
<dbReference type="Gene3D" id="3.30.530.20">
    <property type="match status" value="1"/>
</dbReference>
<evidence type="ECO:0000313" key="4">
    <source>
        <dbReference type="EMBL" id="ABM08168.1"/>
    </source>
</evidence>
<dbReference type="CDD" id="cd08891">
    <property type="entry name" value="SRPBCC_CalC"/>
    <property type="match status" value="1"/>
</dbReference>
<dbReference type="eggNOG" id="COG3832">
    <property type="taxonomic scope" value="Bacteria"/>
</dbReference>
<evidence type="ECO:0000259" key="3">
    <source>
        <dbReference type="Pfam" id="PF08327"/>
    </source>
</evidence>
<evidence type="ECO:0000256" key="1">
    <source>
        <dbReference type="ARBA" id="ARBA00006817"/>
    </source>
</evidence>
<dbReference type="HOGENOM" id="CLU_112319_0_0_11"/>
<dbReference type="SMR" id="A1R393"/>
<organism evidence="4 5">
    <name type="scientific">Paenarthrobacter aurescens (strain TC1)</name>
    <dbReference type="NCBI Taxonomy" id="290340"/>
    <lineage>
        <taxon>Bacteria</taxon>
        <taxon>Bacillati</taxon>
        <taxon>Actinomycetota</taxon>
        <taxon>Actinomycetes</taxon>
        <taxon>Micrococcales</taxon>
        <taxon>Micrococcaceae</taxon>
        <taxon>Paenarthrobacter</taxon>
    </lineage>
</organism>
<accession>A1R393</accession>